<dbReference type="InterPro" id="IPR038441">
    <property type="entry name" value="THAP_Znf_sf"/>
</dbReference>
<sequence length="310" mass="34336">SSVLMAKRPLYWVRCSVPGCNKDRAALQREQGRPVSVFRVPRDAAAREAWEQRLELTPGVLRPDSQLCELHFDPSQICRDYVHHIGGKEVRIQRGRATLLPNTLPLPLQKQAQHDESPDPKRLRSEEDLSPIDEDGDKLSALRLPSKYWSCVHCPNLEGAVFATSVFSAATADLVTEKMVVVQWADSKKQEAVVCETILRGRRLGNAIMGDIGSVQETLYAVDAMQLCIGVGGVGYVLEQLGGQLTAHLERSLVLHGETYFSQACTATVETAGSSCAPCKQARKAVLTKKSDLLRKNFFLTYMDNCRDAK</sequence>
<feature type="non-terminal residue" evidence="8">
    <location>
        <position position="1"/>
    </location>
</feature>
<protein>
    <recommendedName>
        <fullName evidence="7">THAP-type domain-containing protein</fullName>
    </recommendedName>
</protein>
<feature type="region of interest" description="Disordered" evidence="6">
    <location>
        <begin position="103"/>
        <end position="136"/>
    </location>
</feature>
<evidence type="ECO:0000256" key="5">
    <source>
        <dbReference type="PROSITE-ProRule" id="PRU00309"/>
    </source>
</evidence>
<dbReference type="SMART" id="SM00980">
    <property type="entry name" value="THAP"/>
    <property type="match status" value="1"/>
</dbReference>
<evidence type="ECO:0000256" key="6">
    <source>
        <dbReference type="SAM" id="MobiDB-lite"/>
    </source>
</evidence>
<dbReference type="InterPro" id="IPR006612">
    <property type="entry name" value="THAP_Znf"/>
</dbReference>
<dbReference type="AlphaFoldDB" id="A0A023G3S0"/>
<evidence type="ECO:0000256" key="1">
    <source>
        <dbReference type="ARBA" id="ARBA00022723"/>
    </source>
</evidence>
<feature type="domain" description="THAP-type" evidence="7">
    <location>
        <begin position="5"/>
        <end position="108"/>
    </location>
</feature>
<organism evidence="8">
    <name type="scientific">Amblyomma triste</name>
    <name type="common">Neotropical tick</name>
    <dbReference type="NCBI Taxonomy" id="251400"/>
    <lineage>
        <taxon>Eukaryota</taxon>
        <taxon>Metazoa</taxon>
        <taxon>Ecdysozoa</taxon>
        <taxon>Arthropoda</taxon>
        <taxon>Chelicerata</taxon>
        <taxon>Arachnida</taxon>
        <taxon>Acari</taxon>
        <taxon>Parasitiformes</taxon>
        <taxon>Ixodida</taxon>
        <taxon>Ixodoidea</taxon>
        <taxon>Ixodidae</taxon>
        <taxon>Amblyomminae</taxon>
        <taxon>Amblyomma</taxon>
    </lineage>
</organism>
<proteinExistence type="evidence at transcript level"/>
<feature type="compositionally biased region" description="Basic and acidic residues" evidence="6">
    <location>
        <begin position="112"/>
        <end position="127"/>
    </location>
</feature>
<dbReference type="Pfam" id="PF05485">
    <property type="entry name" value="THAP"/>
    <property type="match status" value="1"/>
</dbReference>
<keyword evidence="4 5" id="KW-0238">DNA-binding</keyword>
<keyword evidence="1" id="KW-0479">Metal-binding</keyword>
<reference evidence="8" key="1">
    <citation type="submission" date="2014-03" db="EMBL/GenBank/DDBJ databases">
        <title>The sialotranscriptome of Amblyomma triste, Amblyomma parvum and Amblyomma cajennense ticks, uncovered by 454-based RNA-seq.</title>
        <authorList>
            <person name="Garcia G.R."/>
            <person name="Gardinassi L.G."/>
            <person name="Ribeiro J.M."/>
            <person name="Anatriello E."/>
            <person name="Ferreira B.R."/>
            <person name="Moreira H.N."/>
            <person name="Mafra C."/>
            <person name="Olegario M.M."/>
            <person name="Szabo P.J."/>
            <person name="Miranda-Santos I.K."/>
            <person name="Maruyama S.R."/>
        </authorList>
    </citation>
    <scope>NUCLEOTIDE SEQUENCE</scope>
    <source>
        <strain evidence="8">Mato Grasso do Sul</strain>
        <tissue evidence="8">Salivary glands</tissue>
    </source>
</reference>
<evidence type="ECO:0000256" key="4">
    <source>
        <dbReference type="ARBA" id="ARBA00023125"/>
    </source>
</evidence>
<evidence type="ECO:0000313" key="8">
    <source>
        <dbReference type="EMBL" id="JAC28454.1"/>
    </source>
</evidence>
<evidence type="ECO:0000256" key="2">
    <source>
        <dbReference type="ARBA" id="ARBA00022771"/>
    </source>
</evidence>
<dbReference type="GO" id="GO:0003677">
    <property type="term" value="F:DNA binding"/>
    <property type="evidence" value="ECO:0007669"/>
    <property type="project" value="UniProtKB-UniRule"/>
</dbReference>
<evidence type="ECO:0000256" key="3">
    <source>
        <dbReference type="ARBA" id="ARBA00022833"/>
    </source>
</evidence>
<name>A0A023G3S0_AMBTT</name>
<evidence type="ECO:0000259" key="7">
    <source>
        <dbReference type="PROSITE" id="PS50950"/>
    </source>
</evidence>
<dbReference type="PROSITE" id="PS50950">
    <property type="entry name" value="ZF_THAP"/>
    <property type="match status" value="1"/>
</dbReference>
<dbReference type="Gene3D" id="6.20.210.20">
    <property type="entry name" value="THAP domain"/>
    <property type="match status" value="1"/>
</dbReference>
<keyword evidence="2 5" id="KW-0863">Zinc-finger</keyword>
<dbReference type="EMBL" id="GBBM01006964">
    <property type="protein sequence ID" value="JAC28454.1"/>
    <property type="molecule type" value="mRNA"/>
</dbReference>
<dbReference type="GO" id="GO:0008270">
    <property type="term" value="F:zinc ion binding"/>
    <property type="evidence" value="ECO:0007669"/>
    <property type="project" value="UniProtKB-KW"/>
</dbReference>
<dbReference type="SUPFAM" id="SSF57716">
    <property type="entry name" value="Glucocorticoid receptor-like (DNA-binding domain)"/>
    <property type="match status" value="1"/>
</dbReference>
<accession>A0A023G3S0</accession>
<keyword evidence="3" id="KW-0862">Zinc</keyword>